<accession>A0AA88IYZ7</accession>
<dbReference type="AlphaFoldDB" id="A0AA88IYZ7"/>
<dbReference type="InterPro" id="IPR037813">
    <property type="entry name" value="TAF2"/>
</dbReference>
<protein>
    <recommendedName>
        <fullName evidence="4">Transcription initiation factor TFIID subunit 2</fullName>
    </recommendedName>
</protein>
<dbReference type="SUPFAM" id="SSF63737">
    <property type="entry name" value="Leukotriene A4 hydrolase N-terminal domain"/>
    <property type="match status" value="1"/>
</dbReference>
<feature type="region of interest" description="Disordered" evidence="1">
    <location>
        <begin position="1"/>
        <end position="21"/>
    </location>
</feature>
<dbReference type="GO" id="GO:0005669">
    <property type="term" value="C:transcription factor TFIID complex"/>
    <property type="evidence" value="ECO:0007669"/>
    <property type="project" value="InterPro"/>
</dbReference>
<dbReference type="PANTHER" id="PTHR15137">
    <property type="entry name" value="TRANSCRIPTION INITIATION FACTOR TFIID"/>
    <property type="match status" value="1"/>
</dbReference>
<name>A0AA88IYZ7_FICCA</name>
<dbReference type="GO" id="GO:0003682">
    <property type="term" value="F:chromatin binding"/>
    <property type="evidence" value="ECO:0007669"/>
    <property type="project" value="TreeGrafter"/>
</dbReference>
<reference evidence="2" key="1">
    <citation type="submission" date="2023-07" db="EMBL/GenBank/DDBJ databases">
        <title>draft genome sequence of fig (Ficus carica).</title>
        <authorList>
            <person name="Takahashi T."/>
            <person name="Nishimura K."/>
        </authorList>
    </citation>
    <scope>NUCLEOTIDE SEQUENCE</scope>
</reference>
<evidence type="ECO:0000313" key="3">
    <source>
        <dbReference type="Proteomes" id="UP001187192"/>
    </source>
</evidence>
<dbReference type="Proteomes" id="UP001187192">
    <property type="component" value="Unassembled WGS sequence"/>
</dbReference>
<proteinExistence type="predicted"/>
<dbReference type="EMBL" id="BTGU01000074">
    <property type="protein sequence ID" value="GMN57920.1"/>
    <property type="molecule type" value="Genomic_DNA"/>
</dbReference>
<dbReference type="InterPro" id="IPR042097">
    <property type="entry name" value="Aminopeptidase_N-like_N_sf"/>
</dbReference>
<comment type="caution">
    <text evidence="2">The sequence shown here is derived from an EMBL/GenBank/DDBJ whole genome shotgun (WGS) entry which is preliminary data.</text>
</comment>
<dbReference type="GO" id="GO:0006367">
    <property type="term" value="P:transcription initiation at RNA polymerase II promoter"/>
    <property type="evidence" value="ECO:0007669"/>
    <property type="project" value="TreeGrafter"/>
</dbReference>
<dbReference type="Gene3D" id="2.60.40.1730">
    <property type="entry name" value="tricorn interacting facor f3 domain"/>
    <property type="match status" value="1"/>
</dbReference>
<dbReference type="GO" id="GO:0016251">
    <property type="term" value="F:RNA polymerase II general transcription initiation factor activity"/>
    <property type="evidence" value="ECO:0007669"/>
    <property type="project" value="TreeGrafter"/>
</dbReference>
<evidence type="ECO:0008006" key="4">
    <source>
        <dbReference type="Google" id="ProtNLM"/>
    </source>
</evidence>
<keyword evidence="3" id="KW-1185">Reference proteome</keyword>
<gene>
    <name evidence="2" type="ORF">TIFTF001_027033</name>
</gene>
<dbReference type="PANTHER" id="PTHR15137:SF9">
    <property type="entry name" value="TRANSCRIPTION INITIATION FACTOR TFIID SUBUNIT 2"/>
    <property type="match status" value="1"/>
</dbReference>
<evidence type="ECO:0000256" key="1">
    <source>
        <dbReference type="SAM" id="MobiDB-lite"/>
    </source>
</evidence>
<sequence>MAKPRKPKNSSNDDANSKPDNFGAVVRHQKLCLSVDLDTRRIYGFVSLSLYSNGGFLGNGYGIFRYTELEIAVPDIGIVGLHAENLGIESVLVDGEPTEFEYYPHTYHNEEMGRRWGSVTNTSSAAAAAGAVYLSSLERELMPSLLVNCCKGLKTGNEQQEQVVSENGVLQSSGESKQNVRLVRVNYWVEKAETGIHFDGNVLHTDNQIRRARCWFPCIDDTSQRCCYDLEFTVAQNLVAVSTGNLLYQVRLGKNLHFTCMSLEFHSFPYGKIK</sequence>
<evidence type="ECO:0000313" key="2">
    <source>
        <dbReference type="EMBL" id="GMN57920.1"/>
    </source>
</evidence>
<organism evidence="2 3">
    <name type="scientific">Ficus carica</name>
    <name type="common">Common fig</name>
    <dbReference type="NCBI Taxonomy" id="3494"/>
    <lineage>
        <taxon>Eukaryota</taxon>
        <taxon>Viridiplantae</taxon>
        <taxon>Streptophyta</taxon>
        <taxon>Embryophyta</taxon>
        <taxon>Tracheophyta</taxon>
        <taxon>Spermatophyta</taxon>
        <taxon>Magnoliopsida</taxon>
        <taxon>eudicotyledons</taxon>
        <taxon>Gunneridae</taxon>
        <taxon>Pentapetalae</taxon>
        <taxon>rosids</taxon>
        <taxon>fabids</taxon>
        <taxon>Rosales</taxon>
        <taxon>Moraceae</taxon>
        <taxon>Ficeae</taxon>
        <taxon>Ficus</taxon>
    </lineage>
</organism>
<dbReference type="GO" id="GO:0000976">
    <property type="term" value="F:transcription cis-regulatory region binding"/>
    <property type="evidence" value="ECO:0007669"/>
    <property type="project" value="TreeGrafter"/>
</dbReference>